<proteinExistence type="predicted"/>
<evidence type="ECO:0000313" key="2">
    <source>
        <dbReference type="Proteomes" id="UP000034835"/>
    </source>
</evidence>
<dbReference type="AlphaFoldDB" id="A0A0G1JJM2"/>
<dbReference type="EMBL" id="LCJG01000055">
    <property type="protein sequence ID" value="KKT71811.1"/>
    <property type="molecule type" value="Genomic_DNA"/>
</dbReference>
<gene>
    <name evidence="1" type="ORF">UW68_C0055G0004</name>
</gene>
<dbReference type="Proteomes" id="UP000034835">
    <property type="component" value="Unassembled WGS sequence"/>
</dbReference>
<comment type="caution">
    <text evidence="1">The sequence shown here is derived from an EMBL/GenBank/DDBJ whole genome shotgun (WGS) entry which is preliminary data.</text>
</comment>
<organism evidence="1 2">
    <name type="scientific">Candidatus Collierbacteria bacterium GW2011_GWB1_44_6</name>
    <dbReference type="NCBI Taxonomy" id="1618384"/>
    <lineage>
        <taxon>Bacteria</taxon>
        <taxon>Candidatus Collieribacteriota</taxon>
    </lineage>
</organism>
<accession>A0A0G1JJM2</accession>
<sequence>MALRVWFDRLDFDRALHIVLVHEREDGQVWVGKVADNGVIEYRSQDQGTEIRPTLILPNEGKIFLKACAEELARQGIKTDNDHKIEGKLEATRYHLEDLRAMLKLKR</sequence>
<evidence type="ECO:0000313" key="1">
    <source>
        <dbReference type="EMBL" id="KKT71811.1"/>
    </source>
</evidence>
<protein>
    <submittedName>
        <fullName evidence="1">Uncharacterized protein</fullName>
    </submittedName>
</protein>
<dbReference type="STRING" id="1618384.UW68_C0055G0004"/>
<reference evidence="1 2" key="1">
    <citation type="journal article" date="2015" name="Nature">
        <title>rRNA introns, odd ribosomes, and small enigmatic genomes across a large radiation of phyla.</title>
        <authorList>
            <person name="Brown C.T."/>
            <person name="Hug L.A."/>
            <person name="Thomas B.C."/>
            <person name="Sharon I."/>
            <person name="Castelle C.J."/>
            <person name="Singh A."/>
            <person name="Wilkins M.J."/>
            <person name="Williams K.H."/>
            <person name="Banfield J.F."/>
        </authorList>
    </citation>
    <scope>NUCLEOTIDE SEQUENCE [LARGE SCALE GENOMIC DNA]</scope>
</reference>
<name>A0A0G1JJM2_9BACT</name>